<dbReference type="Gene3D" id="3.40.190.290">
    <property type="match status" value="1"/>
</dbReference>
<keyword evidence="3" id="KW-0238">DNA-binding</keyword>
<evidence type="ECO:0000313" key="6">
    <source>
        <dbReference type="EMBL" id="SAL49415.1"/>
    </source>
</evidence>
<sequence>MARCDICLQPIRLGKIAVDTLLSMRVFVEVVEAGNMTAAAARFDISAAMVGKHLQALETKLGARLIVRTTRRQSLTEIGREYYERCRRILADVAAAESLAEAMTSTPRGLLRVTVPLTYGVQFVTPVVTEFLAAYPEISVELDLSNRLVDLVDEAFDAAVRIGTLESLADASFVARPLKAYEMAVCAAPSYLARAGTPYTPRDLAEHECLGFVHTGREAGWRLEGDEPEAREHRARAARFKANNGQALRKAALAGFGIVLQPRVLVEEELASGALVALLERYLPEPSPAHLVYPRDRRATPKLTTFVDFIVGRLGI</sequence>
<organism evidence="6 7">
    <name type="scientific">Caballeronia humi</name>
    <dbReference type="NCBI Taxonomy" id="326474"/>
    <lineage>
        <taxon>Bacteria</taxon>
        <taxon>Pseudomonadati</taxon>
        <taxon>Pseudomonadota</taxon>
        <taxon>Betaproteobacteria</taxon>
        <taxon>Burkholderiales</taxon>
        <taxon>Burkholderiaceae</taxon>
        <taxon>Caballeronia</taxon>
    </lineage>
</organism>
<dbReference type="GO" id="GO:0043565">
    <property type="term" value="F:sequence-specific DNA binding"/>
    <property type="evidence" value="ECO:0007669"/>
    <property type="project" value="TreeGrafter"/>
</dbReference>
<dbReference type="GO" id="GO:0006351">
    <property type="term" value="P:DNA-templated transcription"/>
    <property type="evidence" value="ECO:0007669"/>
    <property type="project" value="TreeGrafter"/>
</dbReference>
<proteinExistence type="inferred from homology"/>
<dbReference type="PROSITE" id="PS50931">
    <property type="entry name" value="HTH_LYSR"/>
    <property type="match status" value="1"/>
</dbReference>
<dbReference type="PANTHER" id="PTHR30537:SF5">
    <property type="entry name" value="HTH-TYPE TRANSCRIPTIONAL ACTIVATOR TTDR-RELATED"/>
    <property type="match status" value="1"/>
</dbReference>
<dbReference type="InterPro" id="IPR000847">
    <property type="entry name" value="LysR_HTH_N"/>
</dbReference>
<keyword evidence="2" id="KW-0805">Transcription regulation</keyword>
<keyword evidence="4" id="KW-0804">Transcription</keyword>
<dbReference type="Gene3D" id="1.10.10.10">
    <property type="entry name" value="Winged helix-like DNA-binding domain superfamily/Winged helix DNA-binding domain"/>
    <property type="match status" value="1"/>
</dbReference>
<evidence type="ECO:0000256" key="2">
    <source>
        <dbReference type="ARBA" id="ARBA00023015"/>
    </source>
</evidence>
<evidence type="ECO:0000259" key="5">
    <source>
        <dbReference type="PROSITE" id="PS50931"/>
    </source>
</evidence>
<dbReference type="Proteomes" id="UP000054977">
    <property type="component" value="Unassembled WGS sequence"/>
</dbReference>
<dbReference type="SUPFAM" id="SSF53850">
    <property type="entry name" value="Periplasmic binding protein-like II"/>
    <property type="match status" value="1"/>
</dbReference>
<dbReference type="InterPro" id="IPR036390">
    <property type="entry name" value="WH_DNA-bd_sf"/>
</dbReference>
<accession>A0A158HYC8</accession>
<dbReference type="InterPro" id="IPR058163">
    <property type="entry name" value="LysR-type_TF_proteobact-type"/>
</dbReference>
<dbReference type="InterPro" id="IPR005119">
    <property type="entry name" value="LysR_subst-bd"/>
</dbReference>
<dbReference type="PANTHER" id="PTHR30537">
    <property type="entry name" value="HTH-TYPE TRANSCRIPTIONAL REGULATOR"/>
    <property type="match status" value="1"/>
</dbReference>
<dbReference type="FunFam" id="1.10.10.10:FF:000001">
    <property type="entry name" value="LysR family transcriptional regulator"/>
    <property type="match status" value="1"/>
</dbReference>
<dbReference type="InterPro" id="IPR036388">
    <property type="entry name" value="WH-like_DNA-bd_sf"/>
</dbReference>
<reference evidence="6" key="1">
    <citation type="submission" date="2016-01" db="EMBL/GenBank/DDBJ databases">
        <authorList>
            <person name="Peeters C."/>
        </authorList>
    </citation>
    <scope>NUCLEOTIDE SEQUENCE [LARGE SCALE GENOMIC DNA]</scope>
    <source>
        <strain evidence="6">LMG 22934</strain>
    </source>
</reference>
<protein>
    <submittedName>
        <fullName evidence="6">LysR family transcriptional regulator</fullName>
    </submittedName>
</protein>
<dbReference type="AlphaFoldDB" id="A0A158HYC8"/>
<comment type="caution">
    <text evidence="6">The sequence shown here is derived from an EMBL/GenBank/DDBJ whole genome shotgun (WGS) entry which is preliminary data.</text>
</comment>
<dbReference type="EMBL" id="FCNW02000022">
    <property type="protein sequence ID" value="SAL49415.1"/>
    <property type="molecule type" value="Genomic_DNA"/>
</dbReference>
<dbReference type="Pfam" id="PF03466">
    <property type="entry name" value="LysR_substrate"/>
    <property type="match status" value="1"/>
</dbReference>
<dbReference type="GO" id="GO:0003700">
    <property type="term" value="F:DNA-binding transcription factor activity"/>
    <property type="evidence" value="ECO:0007669"/>
    <property type="project" value="InterPro"/>
</dbReference>
<evidence type="ECO:0000256" key="3">
    <source>
        <dbReference type="ARBA" id="ARBA00023125"/>
    </source>
</evidence>
<evidence type="ECO:0000256" key="4">
    <source>
        <dbReference type="ARBA" id="ARBA00023163"/>
    </source>
</evidence>
<gene>
    <name evidence="6" type="ORF">AWB65_03984</name>
</gene>
<evidence type="ECO:0000256" key="1">
    <source>
        <dbReference type="ARBA" id="ARBA00009437"/>
    </source>
</evidence>
<keyword evidence="7" id="KW-1185">Reference proteome</keyword>
<dbReference type="SUPFAM" id="SSF46785">
    <property type="entry name" value="Winged helix' DNA-binding domain"/>
    <property type="match status" value="1"/>
</dbReference>
<dbReference type="Pfam" id="PF00126">
    <property type="entry name" value="HTH_1"/>
    <property type="match status" value="1"/>
</dbReference>
<name>A0A158HYC8_9BURK</name>
<dbReference type="FunFam" id="3.40.190.290:FF:000001">
    <property type="entry name" value="Transcriptional regulator, LysR family"/>
    <property type="match status" value="1"/>
</dbReference>
<feature type="domain" description="HTH lysR-type" evidence="5">
    <location>
        <begin position="19"/>
        <end position="76"/>
    </location>
</feature>
<evidence type="ECO:0000313" key="7">
    <source>
        <dbReference type="Proteomes" id="UP000054977"/>
    </source>
</evidence>
<dbReference type="STRING" id="326474.AWB65_03984"/>
<comment type="similarity">
    <text evidence="1">Belongs to the LysR transcriptional regulatory family.</text>
</comment>